<dbReference type="Gene3D" id="1.10.10.10">
    <property type="entry name" value="Winged helix-like DNA-binding domain superfamily/Winged helix DNA-binding domain"/>
    <property type="match status" value="1"/>
</dbReference>
<comment type="caution">
    <text evidence="1">The sequence shown here is derived from an EMBL/GenBank/DDBJ whole genome shotgun (WGS) entry which is preliminary data.</text>
</comment>
<dbReference type="InterPro" id="IPR036388">
    <property type="entry name" value="WH-like_DNA-bd_sf"/>
</dbReference>
<reference evidence="1 2" key="1">
    <citation type="submission" date="2019-09" db="EMBL/GenBank/DDBJ databases">
        <authorList>
            <person name="Geng P."/>
            <person name="Wan X."/>
            <person name="Zhou G."/>
            <person name="Yuan Z."/>
            <person name="Hu X."/>
        </authorList>
    </citation>
    <scope>NUCLEOTIDE SEQUENCE [LARGE SCALE GENOMIC DNA]</scope>
    <source>
        <strain evidence="1 2">EFR-4</strain>
    </source>
</reference>
<name>A0A5M9GHD2_9BACI</name>
<protein>
    <submittedName>
        <fullName evidence="1">AsnC family protein</fullName>
    </submittedName>
</protein>
<dbReference type="Proteomes" id="UP000325411">
    <property type="component" value="Unassembled WGS sequence"/>
</dbReference>
<dbReference type="EMBL" id="VXCE01000043">
    <property type="protein sequence ID" value="KAA8473221.1"/>
    <property type="molecule type" value="Genomic_DNA"/>
</dbReference>
<evidence type="ECO:0000313" key="2">
    <source>
        <dbReference type="Proteomes" id="UP000325411"/>
    </source>
</evidence>
<dbReference type="AlphaFoldDB" id="A0A5M9GHD2"/>
<dbReference type="RefSeq" id="WP_000217089.1">
    <property type="nucleotide sequence ID" value="NZ_CP064082.1"/>
</dbReference>
<gene>
    <name evidence="1" type="ORF">FYW06_27920</name>
</gene>
<evidence type="ECO:0000313" key="1">
    <source>
        <dbReference type="EMBL" id="KAA8473221.1"/>
    </source>
</evidence>
<accession>A0A5M9GHD2</accession>
<sequence>MTVLFSTQPETYINNWYDTYLSETKKTGYICTFQLLNEKQRFFGLNDLKALLKLQNSTDTYLSLNAFDYGTRESKALRQIRNIGIDIDCYKKGLKPEEAIMLLQQRIQKGIIPCPNLILIGRGLQLIYGISGGAAPQMAFLSQYITGQFVSKLLYLGADMTCTDVSRVLRFPGTKHSGTNKKIKYEIWRTMEYDLQELYEYVTPLDKKRKTRTSKPGTIYTIPAQKGVKNLYSLNTKRKNDLEKLVEIRKGDIENRNVLTYIYAYTVALLVKNKDATIEITRQLNEKFKDPQKVQVVKRTAGNGYDDAMEFFTAFQENNFTQKGLPYIGIIKPMKSSTIIDKLEITPEEIKKMATIISREEKTVRNTKHKRKIRGSVTREEYLSQQYLKTKQQLETIQQLINENPKIKRKELAENLGVSIERIKKLKQQLKK</sequence>
<organism evidence="1 2">
    <name type="scientific">Bacillus paranthracis</name>
    <dbReference type="NCBI Taxonomy" id="2026186"/>
    <lineage>
        <taxon>Bacteria</taxon>
        <taxon>Bacillati</taxon>
        <taxon>Bacillota</taxon>
        <taxon>Bacilli</taxon>
        <taxon>Bacillales</taxon>
        <taxon>Bacillaceae</taxon>
        <taxon>Bacillus</taxon>
        <taxon>Bacillus cereus group</taxon>
    </lineage>
</organism>
<proteinExistence type="predicted"/>